<dbReference type="PANTHER" id="PTHR30047">
    <property type="entry name" value="HIGH-AFFINITY CHOLINE TRANSPORT PROTEIN-RELATED"/>
    <property type="match status" value="1"/>
</dbReference>
<name>A0A1C0AKJ4_9ACTN</name>
<feature type="transmembrane region" description="Helical" evidence="8">
    <location>
        <begin position="357"/>
        <end position="381"/>
    </location>
</feature>
<comment type="similarity">
    <text evidence="2">Belongs to the BCCT transporter (TC 2.A.15) family.</text>
</comment>
<evidence type="ECO:0000256" key="7">
    <source>
        <dbReference type="ARBA" id="ARBA00023136"/>
    </source>
</evidence>
<dbReference type="NCBIfam" id="TIGR00842">
    <property type="entry name" value="bcct"/>
    <property type="match status" value="1"/>
</dbReference>
<feature type="transmembrane region" description="Helical" evidence="8">
    <location>
        <begin position="269"/>
        <end position="289"/>
    </location>
</feature>
<feature type="transmembrane region" description="Helical" evidence="8">
    <location>
        <begin position="57"/>
        <end position="76"/>
    </location>
</feature>
<dbReference type="Pfam" id="PF02028">
    <property type="entry name" value="BCCT"/>
    <property type="match status" value="1"/>
</dbReference>
<feature type="transmembrane region" description="Helical" evidence="8">
    <location>
        <begin position="412"/>
        <end position="430"/>
    </location>
</feature>
<keyword evidence="5 8" id="KW-0812">Transmembrane</keyword>
<dbReference type="Proteomes" id="UP000093501">
    <property type="component" value="Unassembled WGS sequence"/>
</dbReference>
<gene>
    <name evidence="9" type="ORF">BCR15_07470</name>
</gene>
<dbReference type="GO" id="GO:0005886">
    <property type="term" value="C:plasma membrane"/>
    <property type="evidence" value="ECO:0007669"/>
    <property type="project" value="UniProtKB-SubCell"/>
</dbReference>
<evidence type="ECO:0000256" key="4">
    <source>
        <dbReference type="ARBA" id="ARBA00022475"/>
    </source>
</evidence>
<dbReference type="PANTHER" id="PTHR30047:SF7">
    <property type="entry name" value="HIGH-AFFINITY CHOLINE TRANSPORT PROTEIN"/>
    <property type="match status" value="1"/>
</dbReference>
<feature type="transmembrane region" description="Helical" evidence="8">
    <location>
        <begin position="327"/>
        <end position="345"/>
    </location>
</feature>
<dbReference type="AlphaFoldDB" id="A0A1C0AKJ4"/>
<evidence type="ECO:0000256" key="8">
    <source>
        <dbReference type="SAM" id="Phobius"/>
    </source>
</evidence>
<feature type="transmembrane region" description="Helical" evidence="8">
    <location>
        <begin position="451"/>
        <end position="471"/>
    </location>
</feature>
<sequence>MNPESGPPQHGKEGLNLWVFVTSAALIAVALAAALLAPQAFNGIVSTINTVVVNSIGWYYVALVSGFVIFALAVAFSNLGTIRLGPPDEAPQYRWRTWFAMLFAAGMGIGLVFWGVAEPLWHLASPPPGFRESGIEAQGRRAMAQTFLHWGVHAWAVYVVVGLAVAYAVHRRGRPVSIRWALEPLLGKRVDGPLGNAIDIAAVVGTLFGVATSLGLGVNQIAAGLEHLGVVEGTTTAKLVIIAVITALSTLSVVSGLDRGIAFLSRANLWLAALLLVAVLILGPTLFVLRELVSSFGGYIQNFVSMSFQTFAFYGDRGESWLGSWTTYYWGWWIAWSPFVGVFIARISRGRTVREFVAGVLLVPTAVTMLWFSVMGGAALYQQIFGGVDHIVDGGVSTNTALFEMLGQLPGGPVLSGVAVLLVLVFFVTSSDSGSFVVDMLTHNGNPNPPVWSRVFWSVLEGSIAAVLIWSSSAALGGDTSGIAALQALTIVAAAPFSLVMIGMCLSLIKALRRDVAAWQRAEEAVLRRELAAEAAEIASRSQ</sequence>
<proteinExistence type="inferred from homology"/>
<evidence type="ECO:0000313" key="9">
    <source>
        <dbReference type="EMBL" id="OCL33141.1"/>
    </source>
</evidence>
<evidence type="ECO:0000256" key="2">
    <source>
        <dbReference type="ARBA" id="ARBA00005658"/>
    </source>
</evidence>
<dbReference type="InterPro" id="IPR000060">
    <property type="entry name" value="BCCT_transptr"/>
</dbReference>
<feature type="transmembrane region" description="Helical" evidence="8">
    <location>
        <begin position="483"/>
        <end position="509"/>
    </location>
</feature>
<evidence type="ECO:0000313" key="10">
    <source>
        <dbReference type="Proteomes" id="UP000093501"/>
    </source>
</evidence>
<comment type="subcellular location">
    <subcellularLocation>
        <location evidence="1">Cell membrane</location>
        <topology evidence="1">Multi-pass membrane protein</topology>
    </subcellularLocation>
</comment>
<evidence type="ECO:0000256" key="3">
    <source>
        <dbReference type="ARBA" id="ARBA00022448"/>
    </source>
</evidence>
<comment type="caution">
    <text evidence="9">The sequence shown here is derived from an EMBL/GenBank/DDBJ whole genome shotgun (WGS) entry which is preliminary data.</text>
</comment>
<evidence type="ECO:0000256" key="6">
    <source>
        <dbReference type="ARBA" id="ARBA00022989"/>
    </source>
</evidence>
<feature type="transmembrane region" description="Helical" evidence="8">
    <location>
        <begin position="147"/>
        <end position="169"/>
    </location>
</feature>
<keyword evidence="3" id="KW-0813">Transport</keyword>
<dbReference type="GO" id="GO:0022857">
    <property type="term" value="F:transmembrane transporter activity"/>
    <property type="evidence" value="ECO:0007669"/>
    <property type="project" value="InterPro"/>
</dbReference>
<feature type="transmembrane region" description="Helical" evidence="8">
    <location>
        <begin position="236"/>
        <end position="257"/>
    </location>
</feature>
<feature type="transmembrane region" description="Helical" evidence="8">
    <location>
        <begin position="15"/>
        <end position="37"/>
    </location>
</feature>
<feature type="transmembrane region" description="Helical" evidence="8">
    <location>
        <begin position="97"/>
        <end position="117"/>
    </location>
</feature>
<feature type="transmembrane region" description="Helical" evidence="8">
    <location>
        <begin position="197"/>
        <end position="216"/>
    </location>
</feature>
<protein>
    <submittedName>
        <fullName evidence="9">Choline transporter</fullName>
    </submittedName>
</protein>
<keyword evidence="10" id="KW-1185">Reference proteome</keyword>
<organism evidence="9 10">
    <name type="scientific">Tessaracoccus lapidicaptus</name>
    <dbReference type="NCBI Taxonomy" id="1427523"/>
    <lineage>
        <taxon>Bacteria</taxon>
        <taxon>Bacillati</taxon>
        <taxon>Actinomycetota</taxon>
        <taxon>Actinomycetes</taxon>
        <taxon>Propionibacteriales</taxon>
        <taxon>Propionibacteriaceae</taxon>
        <taxon>Tessaracoccus</taxon>
    </lineage>
</organism>
<evidence type="ECO:0000256" key="5">
    <source>
        <dbReference type="ARBA" id="ARBA00022692"/>
    </source>
</evidence>
<reference evidence="10" key="1">
    <citation type="submission" date="2016-07" db="EMBL/GenBank/DDBJ databases">
        <authorList>
            <person name="Florea S."/>
            <person name="Webb J.S."/>
            <person name="Jaromczyk J."/>
            <person name="Schardl C.L."/>
        </authorList>
    </citation>
    <scope>NUCLEOTIDE SEQUENCE [LARGE SCALE GENOMIC DNA]</scope>
    <source>
        <strain evidence="10">IPBSL-7</strain>
    </source>
</reference>
<keyword evidence="6 8" id="KW-1133">Transmembrane helix</keyword>
<keyword evidence="7 8" id="KW-0472">Membrane</keyword>
<dbReference type="EMBL" id="MBQD01000023">
    <property type="protein sequence ID" value="OCL33141.1"/>
    <property type="molecule type" value="Genomic_DNA"/>
</dbReference>
<evidence type="ECO:0000256" key="1">
    <source>
        <dbReference type="ARBA" id="ARBA00004651"/>
    </source>
</evidence>
<keyword evidence="4" id="KW-1003">Cell membrane</keyword>
<accession>A0A1C0AKJ4</accession>